<feature type="non-terminal residue" evidence="13">
    <location>
        <position position="1"/>
    </location>
</feature>
<evidence type="ECO:0000256" key="1">
    <source>
        <dbReference type="ARBA" id="ARBA00004123"/>
    </source>
</evidence>
<comment type="catalytic activity">
    <reaction evidence="11">
        <text>N-terminal L-seryl-[histone H4] + acetyl-CoA = N-terminal N(alpha)-acetyl-L-seryl-[histone H4] + CoA + H(+)</text>
        <dbReference type="Rhea" id="RHEA:50596"/>
        <dbReference type="Rhea" id="RHEA-COMP:12740"/>
        <dbReference type="Rhea" id="RHEA-COMP:12743"/>
        <dbReference type="ChEBI" id="CHEBI:15378"/>
        <dbReference type="ChEBI" id="CHEBI:57287"/>
        <dbReference type="ChEBI" id="CHEBI:57288"/>
        <dbReference type="ChEBI" id="CHEBI:64738"/>
        <dbReference type="ChEBI" id="CHEBI:83690"/>
        <dbReference type="EC" id="2.3.1.257"/>
    </reaction>
</comment>
<evidence type="ECO:0000256" key="8">
    <source>
        <dbReference type="ARBA" id="ARBA00023242"/>
    </source>
</evidence>
<dbReference type="PANTHER" id="PTHR20531:SF1">
    <property type="entry name" value="N-ALPHA-ACETYLTRANSFERASE 40"/>
    <property type="match status" value="1"/>
</dbReference>
<reference evidence="15" key="3">
    <citation type="submission" date="2025-04" db="UniProtKB">
        <authorList>
            <consortium name="RefSeq"/>
        </authorList>
    </citation>
    <scope>IDENTIFICATION</scope>
    <source>
        <strain evidence="15">CBS 781.70</strain>
    </source>
</reference>
<dbReference type="SUPFAM" id="SSF55729">
    <property type="entry name" value="Acyl-CoA N-acyltransferases (Nat)"/>
    <property type="match status" value="1"/>
</dbReference>
<evidence type="ECO:0000256" key="4">
    <source>
        <dbReference type="ARBA" id="ARBA00012950"/>
    </source>
</evidence>
<dbReference type="GO" id="GO:0005737">
    <property type="term" value="C:cytoplasm"/>
    <property type="evidence" value="ECO:0007669"/>
    <property type="project" value="UniProtKB-SubCell"/>
</dbReference>
<feature type="non-terminal residue" evidence="13">
    <location>
        <position position="144"/>
    </location>
</feature>
<keyword evidence="8" id="KW-0539">Nucleus</keyword>
<reference evidence="15" key="2">
    <citation type="submission" date="2020-04" db="EMBL/GenBank/DDBJ databases">
        <authorList>
            <consortium name="NCBI Genome Project"/>
        </authorList>
    </citation>
    <scope>NUCLEOTIDE SEQUENCE</scope>
    <source>
        <strain evidence="15">CBS 781.70</strain>
    </source>
</reference>
<dbReference type="InterPro" id="IPR016181">
    <property type="entry name" value="Acyl_CoA_acyltransferase"/>
</dbReference>
<keyword evidence="14" id="KW-1185">Reference proteome</keyword>
<evidence type="ECO:0000256" key="7">
    <source>
        <dbReference type="ARBA" id="ARBA00022679"/>
    </source>
</evidence>
<dbReference type="GeneID" id="54416160"/>
<dbReference type="Proteomes" id="UP000504638">
    <property type="component" value="Unplaced"/>
</dbReference>
<evidence type="ECO:0000256" key="10">
    <source>
        <dbReference type="ARBA" id="ARBA00047821"/>
    </source>
</evidence>
<evidence type="ECO:0000256" key="5">
    <source>
        <dbReference type="ARBA" id="ARBA00015043"/>
    </source>
</evidence>
<protein>
    <recommendedName>
        <fullName evidence="5">N-alpha-acetyltransferase 40</fullName>
        <ecNumber evidence="4">2.3.1.257</ecNumber>
    </recommendedName>
</protein>
<proteinExistence type="inferred from homology"/>
<feature type="domain" description="N-acetyltransferase" evidence="12">
    <location>
        <begin position="1"/>
        <end position="144"/>
    </location>
</feature>
<dbReference type="InterPro" id="IPR000182">
    <property type="entry name" value="GNAT_dom"/>
</dbReference>
<dbReference type="GO" id="GO:0010485">
    <property type="term" value="F:histone H4 acetyltransferase activity"/>
    <property type="evidence" value="ECO:0007669"/>
    <property type="project" value="InterPro"/>
</dbReference>
<dbReference type="Pfam" id="PF00583">
    <property type="entry name" value="Acetyltransf_1"/>
    <property type="match status" value="1"/>
</dbReference>
<dbReference type="GO" id="GO:1990189">
    <property type="term" value="F:protein N-terminal-serine acetyltransferase activity"/>
    <property type="evidence" value="ECO:0007669"/>
    <property type="project" value="UniProtKB-EC"/>
</dbReference>
<dbReference type="EC" id="2.3.1.257" evidence="4"/>
<comment type="catalytic activity">
    <reaction evidence="10">
        <text>N-terminal L-seryl-[histone H2A] + acetyl-CoA = N-terminal N(alpha)-acetyl-L-seryl-[histone H2A] + CoA + H(+)</text>
        <dbReference type="Rhea" id="RHEA:50600"/>
        <dbReference type="Rhea" id="RHEA-COMP:12742"/>
        <dbReference type="Rhea" id="RHEA-COMP:12744"/>
        <dbReference type="ChEBI" id="CHEBI:15378"/>
        <dbReference type="ChEBI" id="CHEBI:57287"/>
        <dbReference type="ChEBI" id="CHEBI:57288"/>
        <dbReference type="ChEBI" id="CHEBI:64738"/>
        <dbReference type="ChEBI" id="CHEBI:83690"/>
        <dbReference type="EC" id="2.3.1.257"/>
    </reaction>
</comment>
<dbReference type="PANTHER" id="PTHR20531">
    <property type="entry name" value="N-ALPHA-ACETYLTRANSFERASE 40"/>
    <property type="match status" value="1"/>
</dbReference>
<comment type="subcellular location">
    <subcellularLocation>
        <location evidence="2">Cytoplasm</location>
    </subcellularLocation>
    <subcellularLocation>
        <location evidence="1">Nucleus</location>
    </subcellularLocation>
</comment>
<name>A0A6G1GG19_9PEZI</name>
<keyword evidence="7 13" id="KW-0808">Transferase</keyword>
<dbReference type="RefSeq" id="XP_033538649.1">
    <property type="nucleotide sequence ID" value="XM_033675590.1"/>
</dbReference>
<dbReference type="PROSITE" id="PS51186">
    <property type="entry name" value="GNAT"/>
    <property type="match status" value="1"/>
</dbReference>
<organism evidence="13">
    <name type="scientific">Eremomyces bilateralis CBS 781.70</name>
    <dbReference type="NCBI Taxonomy" id="1392243"/>
    <lineage>
        <taxon>Eukaryota</taxon>
        <taxon>Fungi</taxon>
        <taxon>Dikarya</taxon>
        <taxon>Ascomycota</taxon>
        <taxon>Pezizomycotina</taxon>
        <taxon>Dothideomycetes</taxon>
        <taxon>Dothideomycetes incertae sedis</taxon>
        <taxon>Eremomycetales</taxon>
        <taxon>Eremomycetaceae</taxon>
        <taxon>Eremomyces</taxon>
    </lineage>
</organism>
<gene>
    <name evidence="13 15" type="ORF">P152DRAFT_374885</name>
</gene>
<sequence>TISKPDFARCFRLVELTSSEVYKTSVFGWRPRAKRAEMRKNGMRYLLVRPESLDSTDAIAFLSFLPVEEQSPQTTAPFIALYVYEVHVDPSCQSKGLGKRLMRVAEGIAARIGARKVMLTVFEENEGGRRFYDREGYAVDEVSP</sequence>
<evidence type="ECO:0000256" key="6">
    <source>
        <dbReference type="ARBA" id="ARBA00022490"/>
    </source>
</evidence>
<dbReference type="Gene3D" id="3.40.630.30">
    <property type="match status" value="1"/>
</dbReference>
<dbReference type="GO" id="GO:0005634">
    <property type="term" value="C:nucleus"/>
    <property type="evidence" value="ECO:0007669"/>
    <property type="project" value="UniProtKB-SubCell"/>
</dbReference>
<dbReference type="OrthoDB" id="424551at2759"/>
<evidence type="ECO:0000313" key="13">
    <source>
        <dbReference type="EMBL" id="KAF1817018.1"/>
    </source>
</evidence>
<dbReference type="InterPro" id="IPR039949">
    <property type="entry name" value="NAA40"/>
</dbReference>
<dbReference type="CDD" id="cd04301">
    <property type="entry name" value="NAT_SF"/>
    <property type="match status" value="1"/>
</dbReference>
<evidence type="ECO:0000256" key="9">
    <source>
        <dbReference type="ARBA" id="ARBA00023315"/>
    </source>
</evidence>
<comment type="similarity">
    <text evidence="3">Belongs to the acetyltransferase family. NAA40 subfamily.</text>
</comment>
<evidence type="ECO:0000256" key="2">
    <source>
        <dbReference type="ARBA" id="ARBA00004496"/>
    </source>
</evidence>
<evidence type="ECO:0000313" key="14">
    <source>
        <dbReference type="Proteomes" id="UP000504638"/>
    </source>
</evidence>
<accession>A0A6G1GG19</accession>
<dbReference type="AlphaFoldDB" id="A0A6G1GG19"/>
<evidence type="ECO:0000259" key="12">
    <source>
        <dbReference type="PROSITE" id="PS51186"/>
    </source>
</evidence>
<dbReference type="EMBL" id="ML975149">
    <property type="protein sequence ID" value="KAF1817018.1"/>
    <property type="molecule type" value="Genomic_DNA"/>
</dbReference>
<reference evidence="13 15" key="1">
    <citation type="submission" date="2020-01" db="EMBL/GenBank/DDBJ databases">
        <authorList>
            <consortium name="DOE Joint Genome Institute"/>
            <person name="Haridas S."/>
            <person name="Albert R."/>
            <person name="Binder M."/>
            <person name="Bloem J."/>
            <person name="Labutti K."/>
            <person name="Salamov A."/>
            <person name="Andreopoulos B."/>
            <person name="Baker S.E."/>
            <person name="Barry K."/>
            <person name="Bills G."/>
            <person name="Bluhm B.H."/>
            <person name="Cannon C."/>
            <person name="Castanera R."/>
            <person name="Culley D.E."/>
            <person name="Daum C."/>
            <person name="Ezra D."/>
            <person name="Gonzalez J.B."/>
            <person name="Henrissat B."/>
            <person name="Kuo A."/>
            <person name="Liang C."/>
            <person name="Lipzen A."/>
            <person name="Lutzoni F."/>
            <person name="Magnuson J."/>
            <person name="Mondo S."/>
            <person name="Nolan M."/>
            <person name="Ohm R."/>
            <person name="Pangilinan J."/>
            <person name="Park H.-J."/>
            <person name="Ramirez L."/>
            <person name="Alfaro M."/>
            <person name="Sun H."/>
            <person name="Tritt A."/>
            <person name="Yoshinaga Y."/>
            <person name="Zwiers L.-H."/>
            <person name="Turgeon B.G."/>
            <person name="Goodwin S.B."/>
            <person name="Spatafora J.W."/>
            <person name="Crous P.W."/>
            <person name="Grigoriev I.V."/>
        </authorList>
    </citation>
    <scope>NUCLEOTIDE SEQUENCE</scope>
    <source>
        <strain evidence="13 15">CBS 781.70</strain>
    </source>
</reference>
<evidence type="ECO:0000256" key="3">
    <source>
        <dbReference type="ARBA" id="ARBA00008870"/>
    </source>
</evidence>
<keyword evidence="9 13" id="KW-0012">Acyltransferase</keyword>
<evidence type="ECO:0000256" key="11">
    <source>
        <dbReference type="ARBA" id="ARBA00049524"/>
    </source>
</evidence>
<dbReference type="GO" id="GO:0043998">
    <property type="term" value="F:histone H2A acetyltransferase activity"/>
    <property type="evidence" value="ECO:0007669"/>
    <property type="project" value="InterPro"/>
</dbReference>
<evidence type="ECO:0000313" key="15">
    <source>
        <dbReference type="RefSeq" id="XP_033538649.1"/>
    </source>
</evidence>
<keyword evidence="6" id="KW-0963">Cytoplasm</keyword>